<name>A0A2G8S8S8_9APHY</name>
<proteinExistence type="predicted"/>
<reference evidence="1 2" key="1">
    <citation type="journal article" date="2015" name="Sci. Rep.">
        <title>Chromosome-level genome map provides insights into diverse defense mechanisms in the medicinal fungus Ganoderma sinense.</title>
        <authorList>
            <person name="Zhu Y."/>
            <person name="Xu J."/>
            <person name="Sun C."/>
            <person name="Zhou S."/>
            <person name="Xu H."/>
            <person name="Nelson D.R."/>
            <person name="Qian J."/>
            <person name="Song J."/>
            <person name="Luo H."/>
            <person name="Xiang L."/>
            <person name="Li Y."/>
            <person name="Xu Z."/>
            <person name="Ji A."/>
            <person name="Wang L."/>
            <person name="Lu S."/>
            <person name="Hayward A."/>
            <person name="Sun W."/>
            <person name="Li X."/>
            <person name="Schwartz D.C."/>
            <person name="Wang Y."/>
            <person name="Chen S."/>
        </authorList>
    </citation>
    <scope>NUCLEOTIDE SEQUENCE [LARGE SCALE GENOMIC DNA]</scope>
    <source>
        <strain evidence="1 2">ZZ0214-1</strain>
    </source>
</reference>
<evidence type="ECO:0000313" key="2">
    <source>
        <dbReference type="Proteomes" id="UP000230002"/>
    </source>
</evidence>
<protein>
    <submittedName>
        <fullName evidence="1">Uncharacterized protein</fullName>
    </submittedName>
</protein>
<dbReference type="AlphaFoldDB" id="A0A2G8S8S8"/>
<evidence type="ECO:0000313" key="1">
    <source>
        <dbReference type="EMBL" id="PIL30161.1"/>
    </source>
</evidence>
<keyword evidence="2" id="KW-1185">Reference proteome</keyword>
<gene>
    <name evidence="1" type="ORF">GSI_07739</name>
</gene>
<dbReference type="Proteomes" id="UP000230002">
    <property type="component" value="Unassembled WGS sequence"/>
</dbReference>
<organism evidence="1 2">
    <name type="scientific">Ganoderma sinense ZZ0214-1</name>
    <dbReference type="NCBI Taxonomy" id="1077348"/>
    <lineage>
        <taxon>Eukaryota</taxon>
        <taxon>Fungi</taxon>
        <taxon>Dikarya</taxon>
        <taxon>Basidiomycota</taxon>
        <taxon>Agaricomycotina</taxon>
        <taxon>Agaricomycetes</taxon>
        <taxon>Polyporales</taxon>
        <taxon>Polyporaceae</taxon>
        <taxon>Ganoderma</taxon>
    </lineage>
</organism>
<sequence length="317" mass="35832">MEEDAVKTVDFLLSYIIIPSDCHLYLTVLQNPSIKVNCGVLDSVCRHIPDKGHISHLALWLPDSYHPYDYGYDIGLQVVFPQGSLRLRFPAPRAYADDMAQELLRFLHAYPDIFATTTELRIQQRDMSLSTQRSRQLKDLQDALPAIFPNVKLMSIVAAAQSFWKESLQPCLQSLLPVSNASPPAPGMEPVTYPALETLWVTLHDLKKERIVAQLRAVLSERAALGFPVRRVIVAYMRSESKSRTPNTPQDSDRTVRDLLALDGIVDEVVLMEIPPNEDPSDADWLVRYPEKYALPADVRRDWPVWQLALSNSEGGK</sequence>
<dbReference type="EMBL" id="AYKW01000016">
    <property type="protein sequence ID" value="PIL30161.1"/>
    <property type="molecule type" value="Genomic_DNA"/>
</dbReference>
<dbReference type="OrthoDB" id="2764785at2759"/>
<accession>A0A2G8S8S8</accession>
<comment type="caution">
    <text evidence="1">The sequence shown here is derived from an EMBL/GenBank/DDBJ whole genome shotgun (WGS) entry which is preliminary data.</text>
</comment>